<accession>A0A812GJJ5</accession>
<keyword evidence="1" id="KW-0472">Membrane</keyword>
<keyword evidence="3" id="KW-1185">Reference proteome</keyword>
<evidence type="ECO:0000313" key="2">
    <source>
        <dbReference type="EMBL" id="CAE6926474.1"/>
    </source>
</evidence>
<dbReference type="AlphaFoldDB" id="A0A812GJJ5"/>
<evidence type="ECO:0008006" key="4">
    <source>
        <dbReference type="Google" id="ProtNLM"/>
    </source>
</evidence>
<feature type="transmembrane region" description="Helical" evidence="1">
    <location>
        <begin position="628"/>
        <end position="650"/>
    </location>
</feature>
<dbReference type="Proteomes" id="UP000604046">
    <property type="component" value="Unassembled WGS sequence"/>
</dbReference>
<reference evidence="2" key="1">
    <citation type="submission" date="2021-02" db="EMBL/GenBank/DDBJ databases">
        <authorList>
            <person name="Dougan E. K."/>
            <person name="Rhodes N."/>
            <person name="Thang M."/>
            <person name="Chan C."/>
        </authorList>
    </citation>
    <scope>NUCLEOTIDE SEQUENCE</scope>
</reference>
<dbReference type="PANTHER" id="PTHR48462">
    <property type="entry name" value="PROTEIN, PUTATIVE-RELATED"/>
    <property type="match status" value="1"/>
</dbReference>
<evidence type="ECO:0000256" key="1">
    <source>
        <dbReference type="SAM" id="Phobius"/>
    </source>
</evidence>
<protein>
    <recommendedName>
        <fullName evidence="4">Reverse transcriptase domain-containing protein</fullName>
    </recommendedName>
</protein>
<evidence type="ECO:0000313" key="3">
    <source>
        <dbReference type="Proteomes" id="UP000604046"/>
    </source>
</evidence>
<proteinExistence type="predicted"/>
<keyword evidence="1" id="KW-1133">Transmembrane helix</keyword>
<organism evidence="2 3">
    <name type="scientific">Symbiodinium natans</name>
    <dbReference type="NCBI Taxonomy" id="878477"/>
    <lineage>
        <taxon>Eukaryota</taxon>
        <taxon>Sar</taxon>
        <taxon>Alveolata</taxon>
        <taxon>Dinophyceae</taxon>
        <taxon>Suessiales</taxon>
        <taxon>Symbiodiniaceae</taxon>
        <taxon>Symbiodinium</taxon>
    </lineage>
</organism>
<gene>
    <name evidence="2" type="ORF">SNAT2548_LOCUS668</name>
</gene>
<dbReference type="OrthoDB" id="2016582at2759"/>
<keyword evidence="1" id="KW-0812">Transmembrane</keyword>
<sequence>MFGKCCLRQASRGQRPSQASHFTQSLLLRWKAGDRYGLWLEARAAGERRSRKGVGGKGKRSHVSREVERLVSLGRSGEAARRLVSPGLAEDTPQVRQRLLAKFPPRDGPVISSDGVAPPPDIPADVVYKAVFSLKKGAGPGPDGIRGDFLRDLLSQRPEEEPLGLVYREFVQLLVNAEAPSFLRSFLGGGRLVGVGKKDSEGRHVGLDADARPIVLGMTWRKVAFRCTLALDRDSIRDRLGAQQLALTRGGADVLVHAARGWVRRHCSRPSAVVLQKDVRNAFNEIRPREFLQDCRAHAPTSARFAHFCYGDSTHLVYGDNLEGSHRGQQGCPLMAPMFCLSRRRMFDLARAECRRVPEFEVEFADDAYSAGEVEDVLGAFKAEIALSERFGLHFDFSKCTLYLLAGEQFRGDISEFQALGVRVVTGSELAILKTPVHGTAAFGKTFLATKIGELQEMADAIQQLPTKHVAFHLLREALSWGKIQYWARTSPREYISTLLEAFHTIQRQCLEGILGKPLTSAQWLQSRLPDRCGGLGLLACRYEQGMQVFQVADLAYLVSRRQSHSHVARLVPGYEQVVPTLEASAVQHLTAFLPIGQDKINHPEHALDQFFFGQSLRRGLMRGCTTLLLLLVIYCIPTLHLWMLSVCGWECHYLTRGMSALIAVMRWTHMGTIS</sequence>
<comment type="caution">
    <text evidence="2">The sequence shown here is derived from an EMBL/GenBank/DDBJ whole genome shotgun (WGS) entry which is preliminary data.</text>
</comment>
<dbReference type="PANTHER" id="PTHR48462:SF1">
    <property type="entry name" value="PROTEIN, PUTATIVE-RELATED"/>
    <property type="match status" value="1"/>
</dbReference>
<dbReference type="EMBL" id="CAJNDS010000033">
    <property type="protein sequence ID" value="CAE6926474.1"/>
    <property type="molecule type" value="Genomic_DNA"/>
</dbReference>
<name>A0A812GJJ5_9DINO</name>